<dbReference type="EMBL" id="BMAW01127276">
    <property type="protein sequence ID" value="GFU20441.1"/>
    <property type="molecule type" value="Genomic_DNA"/>
</dbReference>
<evidence type="ECO:0000313" key="2">
    <source>
        <dbReference type="EMBL" id="GFU20441.1"/>
    </source>
</evidence>
<organism evidence="1 3">
    <name type="scientific">Nephila pilipes</name>
    <name type="common">Giant wood spider</name>
    <name type="synonym">Nephila maculata</name>
    <dbReference type="NCBI Taxonomy" id="299642"/>
    <lineage>
        <taxon>Eukaryota</taxon>
        <taxon>Metazoa</taxon>
        <taxon>Ecdysozoa</taxon>
        <taxon>Arthropoda</taxon>
        <taxon>Chelicerata</taxon>
        <taxon>Arachnida</taxon>
        <taxon>Araneae</taxon>
        <taxon>Araneomorphae</taxon>
        <taxon>Entelegynae</taxon>
        <taxon>Araneoidea</taxon>
        <taxon>Nephilidae</taxon>
        <taxon>Nephila</taxon>
    </lineage>
</organism>
<reference evidence="1" key="1">
    <citation type="submission" date="2020-08" db="EMBL/GenBank/DDBJ databases">
        <title>Multicomponent nature underlies the extraordinary mechanical properties of spider dragline silk.</title>
        <authorList>
            <person name="Kono N."/>
            <person name="Nakamura H."/>
            <person name="Mori M."/>
            <person name="Yoshida Y."/>
            <person name="Ohtoshi R."/>
            <person name="Malay A.D."/>
            <person name="Moran D.A.P."/>
            <person name="Tomita M."/>
            <person name="Numata K."/>
            <person name="Arakawa K."/>
        </authorList>
    </citation>
    <scope>NUCLEOTIDE SEQUENCE</scope>
</reference>
<comment type="caution">
    <text evidence="1">The sequence shown here is derived from an EMBL/GenBank/DDBJ whole genome shotgun (WGS) entry which is preliminary data.</text>
</comment>
<evidence type="ECO:0000313" key="3">
    <source>
        <dbReference type="Proteomes" id="UP000887013"/>
    </source>
</evidence>
<name>A0A8X6PHN0_NEPPI</name>
<sequence length="119" mass="13413">MVIFVHTIVCRHTLVIPLEGGRRPVICVHRIHQRLSKRHPPIKGLEAVFVPSIQKQVVQFGDTVLFSNEIRVGLVPLLGQLFRILLVKPTGFNLHPPILSHIGHMRKIVRWNTAVSSVG</sequence>
<proteinExistence type="predicted"/>
<dbReference type="AlphaFoldDB" id="A0A8X6PHN0"/>
<evidence type="ECO:0000313" key="1">
    <source>
        <dbReference type="EMBL" id="GFT64774.1"/>
    </source>
</evidence>
<dbReference type="Proteomes" id="UP000887013">
    <property type="component" value="Unassembled WGS sequence"/>
</dbReference>
<protein>
    <submittedName>
        <fullName evidence="1">Uncharacterized protein</fullName>
    </submittedName>
</protein>
<dbReference type="EMBL" id="BMAW01115073">
    <property type="protein sequence ID" value="GFT64774.1"/>
    <property type="molecule type" value="Genomic_DNA"/>
</dbReference>
<keyword evidence="3" id="KW-1185">Reference proteome</keyword>
<accession>A0A8X6PHN0</accession>
<gene>
    <name evidence="1" type="ORF">NPIL_107661</name>
    <name evidence="2" type="ORF">NPIL_25221</name>
</gene>